<comment type="caution">
    <text evidence="1">The sequence shown here is derived from an EMBL/GenBank/DDBJ whole genome shotgun (WGS) entry which is preliminary data.</text>
</comment>
<proteinExistence type="predicted"/>
<keyword evidence="2" id="KW-1185">Reference proteome</keyword>
<name>A0ABP9XR63_9FUNG</name>
<evidence type="ECO:0000313" key="2">
    <source>
        <dbReference type="Proteomes" id="UP001476247"/>
    </source>
</evidence>
<protein>
    <submittedName>
        <fullName evidence="1">Uncharacterized protein</fullName>
    </submittedName>
</protein>
<dbReference type="Proteomes" id="UP001476247">
    <property type="component" value="Unassembled WGS sequence"/>
</dbReference>
<gene>
    <name evidence="1" type="ORF">HPULCUR_002596</name>
</gene>
<sequence>MTPKKLELGRKIGNAANVNAAQFNYGDQAGNFDSQFTSINMRQGQQQRHILKNLDFNPPNQHDRSIINGFDFSTAFYGFQLELLKLKNLIPLESHVHHIL</sequence>
<reference evidence="1 2" key="1">
    <citation type="submission" date="2024-04" db="EMBL/GenBank/DDBJ databases">
        <title>genome sequences of Mucor flavus KT1a and Helicostylum pulchrum KT1b strains isolation_sourced from the surface of a dry-aged beef.</title>
        <authorList>
            <person name="Toyotome T."/>
            <person name="Hosono M."/>
            <person name="Torimaru M."/>
            <person name="Fukuda K."/>
            <person name="Mikami N."/>
        </authorList>
    </citation>
    <scope>NUCLEOTIDE SEQUENCE [LARGE SCALE GENOMIC DNA]</scope>
    <source>
        <strain evidence="1 2">KT1b</strain>
    </source>
</reference>
<accession>A0ABP9XR63</accession>
<dbReference type="EMBL" id="BAABUJ010000007">
    <property type="protein sequence ID" value="GAA5797216.1"/>
    <property type="molecule type" value="Genomic_DNA"/>
</dbReference>
<evidence type="ECO:0000313" key="1">
    <source>
        <dbReference type="EMBL" id="GAA5797216.1"/>
    </source>
</evidence>
<organism evidence="1 2">
    <name type="scientific">Helicostylum pulchrum</name>
    <dbReference type="NCBI Taxonomy" id="562976"/>
    <lineage>
        <taxon>Eukaryota</taxon>
        <taxon>Fungi</taxon>
        <taxon>Fungi incertae sedis</taxon>
        <taxon>Mucoromycota</taxon>
        <taxon>Mucoromycotina</taxon>
        <taxon>Mucoromycetes</taxon>
        <taxon>Mucorales</taxon>
        <taxon>Mucorineae</taxon>
        <taxon>Mucoraceae</taxon>
        <taxon>Helicostylum</taxon>
    </lineage>
</organism>